<dbReference type="EMBL" id="QYAZ01000001">
    <property type="protein sequence ID" value="KAB8125150.1"/>
    <property type="molecule type" value="Genomic_DNA"/>
</dbReference>
<name>A0ABQ6VY97_9PROT</name>
<comment type="similarity">
    <text evidence="1">Belongs to the glycosyl hydrolase 20 family.</text>
</comment>
<keyword evidence="5" id="KW-1185">Reference proteome</keyword>
<feature type="domain" description="Glycoside hydrolase family 20 catalytic" evidence="3">
    <location>
        <begin position="3"/>
        <end position="67"/>
    </location>
</feature>
<dbReference type="Proteomes" id="UP000427842">
    <property type="component" value="Unassembled WGS sequence"/>
</dbReference>
<evidence type="ECO:0000259" key="3">
    <source>
        <dbReference type="Pfam" id="PF00728"/>
    </source>
</evidence>
<sequence length="84" mass="9684">MELTKRNVLHLHLHLHLSAGQGFRVESHLFPRLQQVAGAEQYYTQQQVKALVAYATQRGIRIVPEFERRVTAKRLFEKSGSIIS</sequence>
<dbReference type="InterPro" id="IPR017853">
    <property type="entry name" value="GH"/>
</dbReference>
<evidence type="ECO:0000256" key="1">
    <source>
        <dbReference type="ARBA" id="ARBA00006285"/>
    </source>
</evidence>
<dbReference type="PANTHER" id="PTHR22600:SF21">
    <property type="entry name" value="BETA-HEXOSAMINIDASE A"/>
    <property type="match status" value="1"/>
</dbReference>
<evidence type="ECO:0000313" key="5">
    <source>
        <dbReference type="Proteomes" id="UP000427842"/>
    </source>
</evidence>
<dbReference type="InterPro" id="IPR015883">
    <property type="entry name" value="Glyco_hydro_20_cat"/>
</dbReference>
<protein>
    <recommendedName>
        <fullName evidence="3">Glycoside hydrolase family 20 catalytic domain-containing protein</fullName>
    </recommendedName>
</protein>
<dbReference type="Pfam" id="PF00728">
    <property type="entry name" value="Glyco_hydro_20"/>
    <property type="match status" value="1"/>
</dbReference>
<comment type="caution">
    <text evidence="4">The sequence shown here is derived from an EMBL/GenBank/DDBJ whole genome shotgun (WGS) entry which is preliminary data.</text>
</comment>
<accession>A0ABQ6VY97</accession>
<dbReference type="Gene3D" id="3.20.20.80">
    <property type="entry name" value="Glycosidases"/>
    <property type="match status" value="1"/>
</dbReference>
<reference evidence="4 5" key="1">
    <citation type="submission" date="2018-09" db="EMBL/GenBank/DDBJ databases">
        <title>Genome sequence and characterization of the bcs clusters for the production of nanocellulose from the low pH resistant strain Komagataeibacter medellinensis ID13488.</title>
        <authorList>
            <person name="Hernandez-Arriaga A.M."/>
            <person name="Del Cerro C."/>
            <person name="Urbina L."/>
            <person name="Eceiza A."/>
            <person name="Retegi A."/>
            <person name="Prieto M.A."/>
        </authorList>
    </citation>
    <scope>NUCLEOTIDE SEQUENCE [LARGE SCALE GENOMIC DNA]</scope>
    <source>
        <strain evidence="4 5">ID13488</strain>
    </source>
</reference>
<proteinExistence type="inferred from homology"/>
<dbReference type="SUPFAM" id="SSF51445">
    <property type="entry name" value="(Trans)glycosidases"/>
    <property type="match status" value="1"/>
</dbReference>
<keyword evidence="2" id="KW-0378">Hydrolase</keyword>
<dbReference type="PANTHER" id="PTHR22600">
    <property type="entry name" value="BETA-HEXOSAMINIDASE"/>
    <property type="match status" value="1"/>
</dbReference>
<gene>
    <name evidence="4" type="ORF">D3W54_02370</name>
</gene>
<dbReference type="InterPro" id="IPR025705">
    <property type="entry name" value="Beta_hexosaminidase_sua/sub"/>
</dbReference>
<evidence type="ECO:0000313" key="4">
    <source>
        <dbReference type="EMBL" id="KAB8125150.1"/>
    </source>
</evidence>
<evidence type="ECO:0000256" key="2">
    <source>
        <dbReference type="ARBA" id="ARBA00022801"/>
    </source>
</evidence>
<organism evidence="4 5">
    <name type="scientific">Komagataeibacter medellinensis</name>
    <dbReference type="NCBI Taxonomy" id="1177712"/>
    <lineage>
        <taxon>Bacteria</taxon>
        <taxon>Pseudomonadati</taxon>
        <taxon>Pseudomonadota</taxon>
        <taxon>Alphaproteobacteria</taxon>
        <taxon>Acetobacterales</taxon>
        <taxon>Acetobacteraceae</taxon>
        <taxon>Komagataeibacter</taxon>
    </lineage>
</organism>